<reference evidence="1 2" key="1">
    <citation type="submission" date="2021-06" db="EMBL/GenBank/DDBJ databases">
        <authorList>
            <person name="Palmer J.M."/>
        </authorList>
    </citation>
    <scope>NUCLEOTIDE SEQUENCE [LARGE SCALE GENOMIC DNA]</scope>
    <source>
        <strain evidence="1 2">CL_MEX2019</strain>
        <tissue evidence="1">Muscle</tissue>
    </source>
</reference>
<gene>
    <name evidence="1" type="ORF">CHARACLAT_026891</name>
</gene>
<proteinExistence type="predicted"/>
<dbReference type="Proteomes" id="UP001352852">
    <property type="component" value="Unassembled WGS sequence"/>
</dbReference>
<accession>A0ABU7DK32</accession>
<comment type="caution">
    <text evidence="1">The sequence shown here is derived from an EMBL/GenBank/DDBJ whole genome shotgun (WGS) entry which is preliminary data.</text>
</comment>
<name>A0ABU7DK32_9TELE</name>
<protein>
    <submittedName>
        <fullName evidence="1">Uncharacterized protein</fullName>
    </submittedName>
</protein>
<evidence type="ECO:0000313" key="2">
    <source>
        <dbReference type="Proteomes" id="UP001352852"/>
    </source>
</evidence>
<sequence length="71" mass="8034">MRYHIQPAALRRTPEDTAGVPAETSVLSWIHAEQTLHVLSSLTSNSKPKTLKLLKLQTQHSDHIYIRSYAP</sequence>
<dbReference type="EMBL" id="JAHUTJ010027904">
    <property type="protein sequence ID" value="MED6275477.1"/>
    <property type="molecule type" value="Genomic_DNA"/>
</dbReference>
<keyword evidence="2" id="KW-1185">Reference proteome</keyword>
<organism evidence="1 2">
    <name type="scientific">Characodon lateralis</name>
    <dbReference type="NCBI Taxonomy" id="208331"/>
    <lineage>
        <taxon>Eukaryota</taxon>
        <taxon>Metazoa</taxon>
        <taxon>Chordata</taxon>
        <taxon>Craniata</taxon>
        <taxon>Vertebrata</taxon>
        <taxon>Euteleostomi</taxon>
        <taxon>Actinopterygii</taxon>
        <taxon>Neopterygii</taxon>
        <taxon>Teleostei</taxon>
        <taxon>Neoteleostei</taxon>
        <taxon>Acanthomorphata</taxon>
        <taxon>Ovalentaria</taxon>
        <taxon>Atherinomorphae</taxon>
        <taxon>Cyprinodontiformes</taxon>
        <taxon>Goodeidae</taxon>
        <taxon>Characodon</taxon>
    </lineage>
</organism>
<evidence type="ECO:0000313" key="1">
    <source>
        <dbReference type="EMBL" id="MED6275477.1"/>
    </source>
</evidence>